<dbReference type="GO" id="GO:0042626">
    <property type="term" value="F:ATPase-coupled transmembrane transporter activity"/>
    <property type="evidence" value="ECO:0007669"/>
    <property type="project" value="InterPro"/>
</dbReference>
<dbReference type="Proteomes" id="UP000243688">
    <property type="component" value="Unassembled WGS sequence"/>
</dbReference>
<gene>
    <name evidence="10" type="ORF">BLM47_05295</name>
</gene>
<dbReference type="InterPro" id="IPR015168">
    <property type="entry name" value="SsuA/THI5"/>
</dbReference>
<feature type="region of interest" description="Disordered" evidence="7">
    <location>
        <begin position="48"/>
        <end position="67"/>
    </location>
</feature>
<comment type="function">
    <text evidence="5">Part of a binding-protein-dependent transport system for aliphatic sulfonates. Putative binding protein.</text>
</comment>
<dbReference type="PANTHER" id="PTHR30024">
    <property type="entry name" value="ALIPHATIC SULFONATES-BINDING PROTEIN-RELATED"/>
    <property type="match status" value="1"/>
</dbReference>
<dbReference type="PANTHER" id="PTHR30024:SF42">
    <property type="entry name" value="ALIPHATIC SULFONATES-BINDING PROTEIN-RELATED"/>
    <property type="match status" value="1"/>
</dbReference>
<evidence type="ECO:0000256" key="8">
    <source>
        <dbReference type="SAM" id="SignalP"/>
    </source>
</evidence>
<dbReference type="Gene3D" id="3.40.190.10">
    <property type="entry name" value="Periplasmic binding protein-like II"/>
    <property type="match status" value="2"/>
</dbReference>
<feature type="compositionally biased region" description="Polar residues" evidence="7">
    <location>
        <begin position="48"/>
        <end position="65"/>
    </location>
</feature>
<evidence type="ECO:0000256" key="2">
    <source>
        <dbReference type="ARBA" id="ARBA00010742"/>
    </source>
</evidence>
<name>A0A2A6E187_9BACL</name>
<evidence type="ECO:0000313" key="10">
    <source>
        <dbReference type="EMBL" id="PDO10755.1"/>
    </source>
</evidence>
<dbReference type="GO" id="GO:0042597">
    <property type="term" value="C:periplasmic space"/>
    <property type="evidence" value="ECO:0007669"/>
    <property type="project" value="UniProtKB-SubCell"/>
</dbReference>
<dbReference type="Pfam" id="PF09084">
    <property type="entry name" value="NMT1"/>
    <property type="match status" value="1"/>
</dbReference>
<evidence type="ECO:0000256" key="7">
    <source>
        <dbReference type="SAM" id="MobiDB-lite"/>
    </source>
</evidence>
<evidence type="ECO:0000256" key="6">
    <source>
        <dbReference type="ARBA" id="ARBA00070228"/>
    </source>
</evidence>
<accession>A0A2A6E187</accession>
<dbReference type="InterPro" id="IPR010067">
    <property type="entry name" value="ABC_SsuA_sub-bd"/>
</dbReference>
<protein>
    <recommendedName>
        <fullName evidence="6">Putative aliphatic sulfonates-binding protein</fullName>
    </recommendedName>
</protein>
<dbReference type="NCBIfam" id="NF008588">
    <property type="entry name" value="PRK11553.1"/>
    <property type="match status" value="1"/>
</dbReference>
<dbReference type="FunFam" id="3.40.190.10:FF:000050">
    <property type="entry name" value="Sulfonate ABC transporter substrate-binding protein"/>
    <property type="match status" value="1"/>
</dbReference>
<dbReference type="SMART" id="SM00062">
    <property type="entry name" value="PBPb"/>
    <property type="match status" value="1"/>
</dbReference>
<dbReference type="PROSITE" id="PS51257">
    <property type="entry name" value="PROKAR_LIPOPROTEIN"/>
    <property type="match status" value="1"/>
</dbReference>
<evidence type="ECO:0000256" key="5">
    <source>
        <dbReference type="ARBA" id="ARBA00055538"/>
    </source>
</evidence>
<dbReference type="EMBL" id="MOXJ01000009">
    <property type="protein sequence ID" value="PDO10755.1"/>
    <property type="molecule type" value="Genomic_DNA"/>
</dbReference>
<comment type="subcellular location">
    <subcellularLocation>
        <location evidence="1">Periplasm</location>
    </subcellularLocation>
</comment>
<evidence type="ECO:0000256" key="1">
    <source>
        <dbReference type="ARBA" id="ARBA00004418"/>
    </source>
</evidence>
<dbReference type="NCBIfam" id="TIGR01728">
    <property type="entry name" value="SsuA_fam"/>
    <property type="match status" value="1"/>
</dbReference>
<dbReference type="AlphaFoldDB" id="A0A2A6E187"/>
<proteinExistence type="inferred from homology"/>
<organism evidence="10 11">
    <name type="scientific">Candidatus Reconcilbacillus cellulovorans</name>
    <dbReference type="NCBI Taxonomy" id="1906605"/>
    <lineage>
        <taxon>Bacteria</taxon>
        <taxon>Bacillati</taxon>
        <taxon>Bacillota</taxon>
        <taxon>Bacilli</taxon>
        <taxon>Bacillales</taxon>
        <taxon>Paenibacillaceae</taxon>
        <taxon>Candidatus Reconcilbacillus</taxon>
    </lineage>
</organism>
<feature type="signal peptide" evidence="8">
    <location>
        <begin position="1"/>
        <end position="30"/>
    </location>
</feature>
<dbReference type="SUPFAM" id="SSF53850">
    <property type="entry name" value="Periplasmic binding protein-like II"/>
    <property type="match status" value="1"/>
</dbReference>
<comment type="similarity">
    <text evidence="2">Belongs to the bacterial solute-binding protein SsuA/TauA family.</text>
</comment>
<dbReference type="CDD" id="cd13557">
    <property type="entry name" value="PBP2_SsuA"/>
    <property type="match status" value="1"/>
</dbReference>
<keyword evidence="4 8" id="KW-0732">Signal</keyword>
<feature type="domain" description="Solute-binding protein family 3/N-terminal" evidence="9">
    <location>
        <begin position="72"/>
        <end position="289"/>
    </location>
</feature>
<evidence type="ECO:0000259" key="9">
    <source>
        <dbReference type="SMART" id="SM00062"/>
    </source>
</evidence>
<evidence type="ECO:0000313" key="11">
    <source>
        <dbReference type="Proteomes" id="UP000243688"/>
    </source>
</evidence>
<comment type="caution">
    <text evidence="10">The sequence shown here is derived from an EMBL/GenBank/DDBJ whole genome shotgun (WGS) entry which is preliminary data.</text>
</comment>
<sequence>MNRRNRIKRTWATIALVASAVLAVSGCGSAKSAAIGAKNGSAATAENRVSATPSALPTNVPTDGTSAPGAAKIRIGYQKYGTLSILKADGGLEKKLNERGVKVEWTEFPGGPQLLEALNAGSIDVGHTGEAPPIFAQAAGAPLVYLAHEPPSPKSEAIVVPKDSPIRTVADLKGKTIVLNKGSNVHYLLVKLLEKNGLSYHHDIQVKFLPPADARVAFEKGNVDAWVIWDPFLAAAQTGTDARILADGTDLVSNHEFYLAARPFAEQHPDLVDLLLREVDRIDTWAREHPREVAEKLSPQLGIDAASLELAAKRRPYGIQPIDETIVRAQQQIADTFLALGLIPKAIDVREALLRK</sequence>
<keyword evidence="3" id="KW-0813">Transport</keyword>
<dbReference type="InterPro" id="IPR001638">
    <property type="entry name" value="Solute-binding_3/MltF_N"/>
</dbReference>
<reference evidence="10 11" key="1">
    <citation type="submission" date="2016-12" db="EMBL/GenBank/DDBJ databases">
        <title>Candidatus Reconcilibacillus cellulovorans genome.</title>
        <authorList>
            <person name="Kolinko S."/>
            <person name="Wu Y.-W."/>
            <person name="Tachea F."/>
            <person name="Denzel E."/>
            <person name="Hiras J."/>
            <person name="Baecker N."/>
            <person name="Chan L.J."/>
            <person name="Eichorst S.A."/>
            <person name="Frey D."/>
            <person name="Adams P.D."/>
            <person name="Pray T."/>
            <person name="Tanjore D."/>
            <person name="Petzold C.J."/>
            <person name="Gladden J.M."/>
            <person name="Simmons B.A."/>
            <person name="Singer S.W."/>
        </authorList>
    </citation>
    <scope>NUCLEOTIDE SEQUENCE [LARGE SCALE GENOMIC DNA]</scope>
    <source>
        <strain evidence="10">JTherm</strain>
    </source>
</reference>
<evidence type="ECO:0000256" key="3">
    <source>
        <dbReference type="ARBA" id="ARBA00022448"/>
    </source>
</evidence>
<feature type="chain" id="PRO_5038685314" description="Putative aliphatic sulfonates-binding protein" evidence="8">
    <location>
        <begin position="31"/>
        <end position="356"/>
    </location>
</feature>
<dbReference type="GO" id="GO:0016020">
    <property type="term" value="C:membrane"/>
    <property type="evidence" value="ECO:0007669"/>
    <property type="project" value="InterPro"/>
</dbReference>
<evidence type="ECO:0000256" key="4">
    <source>
        <dbReference type="ARBA" id="ARBA00022729"/>
    </source>
</evidence>